<evidence type="ECO:0000256" key="7">
    <source>
        <dbReference type="SAM" id="Phobius"/>
    </source>
</evidence>
<dbReference type="PANTHER" id="PTHR30509">
    <property type="entry name" value="P-HYDROXYBENZOIC ACID EFFLUX PUMP SUBUNIT-RELATED"/>
    <property type="match status" value="1"/>
</dbReference>
<dbReference type="AlphaFoldDB" id="A0A242M7P2"/>
<protein>
    <submittedName>
        <fullName evidence="8">Fusaric acid resistance protein FUSB / fusaric acid resistance protein FUSC</fullName>
    </submittedName>
</protein>
<reference evidence="8 9" key="1">
    <citation type="submission" date="2017-03" db="EMBL/GenBank/DDBJ databases">
        <title>Genome analysis of strain PAMC 26577.</title>
        <authorList>
            <person name="Oh H.-M."/>
            <person name="Yang J.-A."/>
        </authorList>
    </citation>
    <scope>NUCLEOTIDE SEQUENCE [LARGE SCALE GENOMIC DNA]</scope>
    <source>
        <strain evidence="8 9">PAMC 26577</strain>
    </source>
</reference>
<feature type="transmembrane region" description="Helical" evidence="7">
    <location>
        <begin position="390"/>
        <end position="405"/>
    </location>
</feature>
<feature type="transmembrane region" description="Helical" evidence="7">
    <location>
        <begin position="20"/>
        <end position="45"/>
    </location>
</feature>
<evidence type="ECO:0000256" key="5">
    <source>
        <dbReference type="ARBA" id="ARBA00022989"/>
    </source>
</evidence>
<keyword evidence="6 7" id="KW-0472">Membrane</keyword>
<feature type="transmembrane region" description="Helical" evidence="7">
    <location>
        <begin position="108"/>
        <end position="136"/>
    </location>
</feature>
<feature type="transmembrane region" description="Helical" evidence="7">
    <location>
        <begin position="83"/>
        <end position="101"/>
    </location>
</feature>
<evidence type="ECO:0000256" key="3">
    <source>
        <dbReference type="ARBA" id="ARBA00022475"/>
    </source>
</evidence>
<dbReference type="GO" id="GO:0022857">
    <property type="term" value="F:transmembrane transporter activity"/>
    <property type="evidence" value="ECO:0007669"/>
    <property type="project" value="InterPro"/>
</dbReference>
<sequence>MKNADLGPTLFSLRSFVAAILAYWIALEIGLARPFWAITTVYLVSQPFAGAVLSKSAYRLAGTILGGAAAVVLVPNFVNQPVVLSLAMATWLGVCMFASALDRTPRAYTFLLAGYTTSIIGFPSVNAPGVIFNTAILRVQEIVIGIVVAGFVHAFIFPSTVTRQLKVRVREIRNNTKAWTIRALSGERSQTFRRERQRLVLDINELQQLSYHLPYDMGRSVPRVDVIRALQQQLSLMVGVVRAVEDRIDVLLRDQSGLPAGFAGLLERVIEWLSDRENASFGAQAGALIEQARRLEPSVENSWQWRDMVTVNLTVRLIELIEAHRNAFLLSNSIYNVKSDDQGITAGLIETAGSRSFHTDVGAATRSAVGAAITVLLACTFWIATEWVDGAVAALIAGVTCALFGPTDNPTAAAKKFLIGSIAGSCLATAYGYVVFPRVTDFVMLAAVLAPSLLFLGSALARPPISLLALGALIGLINTVGLNATYSRDFPGFINGAIAQNVGTAFAIVTLSIFRTFGDQEAVRRLRQAGFRDVIGRTEGRFNELAPWVSRMLDRISMVATRSTAQPGEPDSSVVDALQDLRIGLVAGELRILMDQSPLSRRATMGEVLKAIADFYSERARDMGAQPKPELLAMLDSLVHDVGGDPDLARRRAAATLITSLRCNLFPSATIGEAQL</sequence>
<evidence type="ECO:0000256" key="1">
    <source>
        <dbReference type="ARBA" id="ARBA00004651"/>
    </source>
</evidence>
<dbReference type="InterPro" id="IPR006726">
    <property type="entry name" value="PHBA_efflux_AaeB/fusaric-R"/>
</dbReference>
<comment type="subcellular location">
    <subcellularLocation>
        <location evidence="1">Cell membrane</location>
        <topology evidence="1">Multi-pass membrane protein</topology>
    </subcellularLocation>
</comment>
<evidence type="ECO:0000256" key="6">
    <source>
        <dbReference type="ARBA" id="ARBA00023136"/>
    </source>
</evidence>
<feature type="transmembrane region" description="Helical" evidence="7">
    <location>
        <begin position="363"/>
        <end position="384"/>
    </location>
</feature>
<dbReference type="RefSeq" id="WP_086386717.1">
    <property type="nucleotide sequence ID" value="NZ_NBTZ01000156.1"/>
</dbReference>
<dbReference type="Pfam" id="PF04632">
    <property type="entry name" value="FUSC"/>
    <property type="match status" value="1"/>
</dbReference>
<keyword evidence="3" id="KW-1003">Cell membrane</keyword>
<evidence type="ECO:0000256" key="2">
    <source>
        <dbReference type="ARBA" id="ARBA00022448"/>
    </source>
</evidence>
<accession>A0A242M7P2</accession>
<dbReference type="EMBL" id="NBTZ01000156">
    <property type="protein sequence ID" value="OTP67246.1"/>
    <property type="molecule type" value="Genomic_DNA"/>
</dbReference>
<dbReference type="GO" id="GO:0005886">
    <property type="term" value="C:plasma membrane"/>
    <property type="evidence" value="ECO:0007669"/>
    <property type="project" value="UniProtKB-SubCell"/>
</dbReference>
<organism evidence="8 9">
    <name type="scientific">Caballeronia sordidicola</name>
    <name type="common">Burkholderia sordidicola</name>
    <dbReference type="NCBI Taxonomy" id="196367"/>
    <lineage>
        <taxon>Bacteria</taxon>
        <taxon>Pseudomonadati</taxon>
        <taxon>Pseudomonadota</taxon>
        <taxon>Betaproteobacteria</taxon>
        <taxon>Burkholderiales</taxon>
        <taxon>Burkholderiaceae</taxon>
        <taxon>Caballeronia</taxon>
    </lineage>
</organism>
<feature type="transmembrane region" description="Helical" evidence="7">
    <location>
        <begin position="498"/>
        <end position="517"/>
    </location>
</feature>
<proteinExistence type="predicted"/>
<dbReference type="Proteomes" id="UP000195221">
    <property type="component" value="Unassembled WGS sequence"/>
</dbReference>
<feature type="transmembrane region" description="Helical" evidence="7">
    <location>
        <begin position="467"/>
        <end position="486"/>
    </location>
</feature>
<keyword evidence="5 7" id="KW-1133">Transmembrane helix</keyword>
<dbReference type="PANTHER" id="PTHR30509:SF9">
    <property type="entry name" value="MULTIDRUG RESISTANCE PROTEIN MDTO"/>
    <property type="match status" value="1"/>
</dbReference>
<feature type="transmembrane region" description="Helical" evidence="7">
    <location>
        <begin position="57"/>
        <end position="77"/>
    </location>
</feature>
<comment type="caution">
    <text evidence="8">The sequence shown here is derived from an EMBL/GenBank/DDBJ whole genome shotgun (WGS) entry which is preliminary data.</text>
</comment>
<gene>
    <name evidence="8" type="ORF">PAMC26577_36905</name>
</gene>
<name>A0A242M7P2_CABSO</name>
<evidence type="ECO:0000313" key="9">
    <source>
        <dbReference type="Proteomes" id="UP000195221"/>
    </source>
</evidence>
<feature type="transmembrane region" description="Helical" evidence="7">
    <location>
        <begin position="417"/>
        <end position="436"/>
    </location>
</feature>
<keyword evidence="2" id="KW-0813">Transport</keyword>
<feature type="transmembrane region" description="Helical" evidence="7">
    <location>
        <begin position="142"/>
        <end position="161"/>
    </location>
</feature>
<evidence type="ECO:0000313" key="8">
    <source>
        <dbReference type="EMBL" id="OTP67246.1"/>
    </source>
</evidence>
<evidence type="ECO:0000256" key="4">
    <source>
        <dbReference type="ARBA" id="ARBA00022692"/>
    </source>
</evidence>
<feature type="transmembrane region" description="Helical" evidence="7">
    <location>
        <begin position="442"/>
        <end position="460"/>
    </location>
</feature>
<keyword evidence="4 7" id="KW-0812">Transmembrane</keyword>